<accession>A0A7W4IBB8</accession>
<feature type="transmembrane region" description="Helical" evidence="1">
    <location>
        <begin position="35"/>
        <end position="53"/>
    </location>
</feature>
<protein>
    <submittedName>
        <fullName evidence="4">Baseplate J/gp47 family protein</fullName>
    </submittedName>
</protein>
<comment type="caution">
    <text evidence="4">The sequence shown here is derived from an EMBL/GenBank/DDBJ whole genome shotgun (WGS) entry which is preliminary data.</text>
</comment>
<evidence type="ECO:0000313" key="5">
    <source>
        <dbReference type="Proteomes" id="UP000589085"/>
    </source>
</evidence>
<sequence length="384" mass="39309">MPYARPTLTQLRQQAVQDVINGGIPGVVSLMRFSVLYVLAIVLAGLAWLHYGYIDWVSLQAVPWTATDEYLAGWAALKGVQQKAPTAATSTGISFVATDSNTIPAGTQISFVGGFVATVTADSVTVNGTTVANALMTTTGSVGNLPAGTIATLTAPVPGVQTTGTVIAAFTGGADIEDEDAFRARMLAAYQNGGTNGNVSDYVQWAKAVPGVTRAWVAQNYIGDGSLGLFAMLDKANAQYGGLPQGTNGVSSADSRYTAATGDQLAIANAVWPDQSVTDLVVVCAPTAQPVDFAITDLGSGNSAANQAAIRTALQDMCTRLSSPAGMWIANAEGAPTGTIYPNQWEEAIAALGLSTFTVQSPTGPISGSVTGAMPTLGAITYAS</sequence>
<evidence type="ECO:0000259" key="2">
    <source>
        <dbReference type="Pfam" id="PF04865"/>
    </source>
</evidence>
<feature type="domain" description="Baseplate protein J-like barrel" evidence="2">
    <location>
        <begin position="94"/>
        <end position="173"/>
    </location>
</feature>
<keyword evidence="1" id="KW-0472">Membrane</keyword>
<keyword evidence="1" id="KW-1133">Transmembrane helix</keyword>
<reference evidence="4 5" key="1">
    <citation type="submission" date="2020-04" db="EMBL/GenBank/DDBJ databases">
        <title>Description of novel Gluconacetobacter.</title>
        <authorList>
            <person name="Sombolestani A."/>
        </authorList>
    </citation>
    <scope>NUCLEOTIDE SEQUENCE [LARGE SCALE GENOMIC DNA]</scope>
    <source>
        <strain evidence="4 5">LMG 19747</strain>
    </source>
</reference>
<name>A0A7W4IBB8_9PROT</name>
<dbReference type="EMBL" id="JABEQJ010000005">
    <property type="protein sequence ID" value="MBB2159736.1"/>
    <property type="molecule type" value="Genomic_DNA"/>
</dbReference>
<dbReference type="Proteomes" id="UP000589085">
    <property type="component" value="Unassembled WGS sequence"/>
</dbReference>
<dbReference type="Pfam" id="PF04865">
    <property type="entry name" value="Baseplate_J"/>
    <property type="match status" value="1"/>
</dbReference>
<evidence type="ECO:0000259" key="3">
    <source>
        <dbReference type="Pfam" id="PF26078"/>
    </source>
</evidence>
<dbReference type="InterPro" id="IPR052399">
    <property type="entry name" value="Phage_Baseplate_Assmbl_Protein"/>
</dbReference>
<dbReference type="InterPro" id="IPR006949">
    <property type="entry name" value="Barrel_Baseplate_J-like"/>
</dbReference>
<evidence type="ECO:0000313" key="4">
    <source>
        <dbReference type="EMBL" id="MBB2159736.1"/>
    </source>
</evidence>
<evidence type="ECO:0000256" key="1">
    <source>
        <dbReference type="SAM" id="Phobius"/>
    </source>
</evidence>
<dbReference type="PANTHER" id="PTHR37829">
    <property type="entry name" value="PHAGE-LIKE ELEMENT PBSX PROTEIN XKDT"/>
    <property type="match status" value="1"/>
</dbReference>
<dbReference type="PANTHER" id="PTHR37829:SF3">
    <property type="entry name" value="PROTEIN JAYE-RELATED"/>
    <property type="match status" value="1"/>
</dbReference>
<dbReference type="InterPro" id="IPR058531">
    <property type="entry name" value="Baseplate_J_M"/>
</dbReference>
<organism evidence="4 5">
    <name type="scientific">Gluconacetobacter sacchari</name>
    <dbReference type="NCBI Taxonomy" id="92759"/>
    <lineage>
        <taxon>Bacteria</taxon>
        <taxon>Pseudomonadati</taxon>
        <taxon>Pseudomonadota</taxon>
        <taxon>Alphaproteobacteria</taxon>
        <taxon>Acetobacterales</taxon>
        <taxon>Acetobacteraceae</taxon>
        <taxon>Gluconacetobacter</taxon>
    </lineage>
</organism>
<proteinExistence type="predicted"/>
<feature type="domain" description="Baseplate J-like central" evidence="3">
    <location>
        <begin position="195"/>
        <end position="251"/>
    </location>
</feature>
<gene>
    <name evidence="4" type="ORF">HLH48_06030</name>
</gene>
<keyword evidence="1" id="KW-0812">Transmembrane</keyword>
<dbReference type="Pfam" id="PF26078">
    <property type="entry name" value="Baseplate_J_M"/>
    <property type="match status" value="1"/>
</dbReference>
<dbReference type="RefSeq" id="WP_182996584.1">
    <property type="nucleotide sequence ID" value="NZ_JABEQJ010000005.1"/>
</dbReference>
<dbReference type="AlphaFoldDB" id="A0A7W4IBB8"/>